<dbReference type="InterPro" id="IPR004875">
    <property type="entry name" value="DDE_SF_endonuclease_dom"/>
</dbReference>
<accession>A0ABQ9JRK1</accession>
<dbReference type="Pfam" id="PF03221">
    <property type="entry name" value="HTH_Tnp_Tc5"/>
    <property type="match status" value="1"/>
</dbReference>
<keyword evidence="2" id="KW-0238">DNA-binding</keyword>
<dbReference type="InterPro" id="IPR007889">
    <property type="entry name" value="HTH_Psq"/>
</dbReference>
<dbReference type="Pfam" id="PF03184">
    <property type="entry name" value="DDE_1"/>
    <property type="match status" value="1"/>
</dbReference>
<protein>
    <recommendedName>
        <fullName evidence="5">HTH CENPB-type domain-containing protein</fullName>
    </recommendedName>
</protein>
<evidence type="ECO:0000256" key="4">
    <source>
        <dbReference type="SAM" id="MobiDB-lite"/>
    </source>
</evidence>
<sequence>MEYYPILPYHVRQSWNADCMRQAVEEVLEGRMGYLKASKVFGVPRTTLEARVKKVKKGVQEEQLVQHILSMEARLFGFTLNDLQSLAFQLAFRNNLPHQFNIEKKKAGKAWLYGFLSRHPNVRLRTHEPTSLARAIGFNRPAVEKYFLLLREVLDKHKIPPDRIYNVDETGIMTVPKKQSKCLSLKGKRQVGCLTSGERGVLVTVEICMSASELLDDAPPGSTAHYHTSGWMQKEIFLSWFDQFISLSKPSKEHPVLLLLDGHTTHKKNLDVIDKAREKGVVLLCFPPHTTHRLQPLDVSFMAPLSTYYSSEVQRWMQQHPGRPVTIAQIGKLFGTAYMKAASVQTAVNGFRKTGIHPLNPEIFPDWMYEPAETTNRPIDAHDRDQENNISLSQVQLSPPATSQTTVPTNLN</sequence>
<feature type="region of interest" description="Disordered" evidence="4">
    <location>
        <begin position="390"/>
        <end position="412"/>
    </location>
</feature>
<organism evidence="6 7">
    <name type="scientific">Molorchus minor</name>
    <dbReference type="NCBI Taxonomy" id="1323400"/>
    <lineage>
        <taxon>Eukaryota</taxon>
        <taxon>Metazoa</taxon>
        <taxon>Ecdysozoa</taxon>
        <taxon>Arthropoda</taxon>
        <taxon>Hexapoda</taxon>
        <taxon>Insecta</taxon>
        <taxon>Pterygota</taxon>
        <taxon>Neoptera</taxon>
        <taxon>Endopterygota</taxon>
        <taxon>Coleoptera</taxon>
        <taxon>Polyphaga</taxon>
        <taxon>Cucujiformia</taxon>
        <taxon>Chrysomeloidea</taxon>
        <taxon>Cerambycidae</taxon>
        <taxon>Lamiinae</taxon>
        <taxon>Monochamini</taxon>
        <taxon>Molorchus</taxon>
    </lineage>
</organism>
<keyword evidence="3" id="KW-0539">Nucleus</keyword>
<dbReference type="InterPro" id="IPR050863">
    <property type="entry name" value="CenT-Element_Derived"/>
</dbReference>
<comment type="caution">
    <text evidence="6">The sequence shown here is derived from an EMBL/GenBank/DDBJ whole genome shotgun (WGS) entry which is preliminary data.</text>
</comment>
<evidence type="ECO:0000256" key="2">
    <source>
        <dbReference type="ARBA" id="ARBA00023125"/>
    </source>
</evidence>
<evidence type="ECO:0000259" key="5">
    <source>
        <dbReference type="PROSITE" id="PS51253"/>
    </source>
</evidence>
<name>A0ABQ9JRK1_9CUCU</name>
<dbReference type="PROSITE" id="PS51253">
    <property type="entry name" value="HTH_CENPB"/>
    <property type="match status" value="1"/>
</dbReference>
<dbReference type="EMBL" id="JAPWTJ010000227">
    <property type="protein sequence ID" value="KAJ8980866.1"/>
    <property type="molecule type" value="Genomic_DNA"/>
</dbReference>
<evidence type="ECO:0000256" key="3">
    <source>
        <dbReference type="ARBA" id="ARBA00023242"/>
    </source>
</evidence>
<proteinExistence type="predicted"/>
<evidence type="ECO:0000313" key="6">
    <source>
        <dbReference type="EMBL" id="KAJ8980866.1"/>
    </source>
</evidence>
<dbReference type="PANTHER" id="PTHR19303">
    <property type="entry name" value="TRANSPOSON"/>
    <property type="match status" value="1"/>
</dbReference>
<keyword evidence="7" id="KW-1185">Reference proteome</keyword>
<evidence type="ECO:0000313" key="7">
    <source>
        <dbReference type="Proteomes" id="UP001162164"/>
    </source>
</evidence>
<dbReference type="Gene3D" id="1.10.10.60">
    <property type="entry name" value="Homeodomain-like"/>
    <property type="match status" value="1"/>
</dbReference>
<comment type="subcellular location">
    <subcellularLocation>
        <location evidence="1">Nucleus</location>
    </subcellularLocation>
</comment>
<dbReference type="PANTHER" id="PTHR19303:SF74">
    <property type="entry name" value="POGO TRANSPOSABLE ELEMENT WITH KRAB DOMAIN"/>
    <property type="match status" value="1"/>
</dbReference>
<dbReference type="InterPro" id="IPR009057">
    <property type="entry name" value="Homeodomain-like_sf"/>
</dbReference>
<gene>
    <name evidence="6" type="ORF">NQ317_008925</name>
</gene>
<dbReference type="Pfam" id="PF05225">
    <property type="entry name" value="HTH_psq"/>
    <property type="match status" value="1"/>
</dbReference>
<reference evidence="6" key="1">
    <citation type="journal article" date="2023" name="Insect Mol. Biol.">
        <title>Genome sequencing provides insights into the evolution of gene families encoding plant cell wall-degrading enzymes in longhorned beetles.</title>
        <authorList>
            <person name="Shin N.R."/>
            <person name="Okamura Y."/>
            <person name="Kirsch R."/>
            <person name="Pauchet Y."/>
        </authorList>
    </citation>
    <scope>NUCLEOTIDE SEQUENCE</scope>
    <source>
        <strain evidence="6">MMC_N1</strain>
    </source>
</reference>
<dbReference type="SUPFAM" id="SSF46689">
    <property type="entry name" value="Homeodomain-like"/>
    <property type="match status" value="1"/>
</dbReference>
<dbReference type="InterPro" id="IPR006600">
    <property type="entry name" value="HTH_CenpB_DNA-bd_dom"/>
</dbReference>
<dbReference type="Proteomes" id="UP001162164">
    <property type="component" value="Unassembled WGS sequence"/>
</dbReference>
<evidence type="ECO:0000256" key="1">
    <source>
        <dbReference type="ARBA" id="ARBA00004123"/>
    </source>
</evidence>
<feature type="domain" description="HTH CENPB-type" evidence="5">
    <location>
        <begin position="48"/>
        <end position="125"/>
    </location>
</feature>